<keyword evidence="5" id="KW-0732">Signal</keyword>
<keyword evidence="2 4" id="KW-0472">Membrane</keyword>
<keyword evidence="8" id="KW-0675">Receptor</keyword>
<dbReference type="InterPro" id="IPR012910">
    <property type="entry name" value="Plug_dom"/>
</dbReference>
<dbReference type="Pfam" id="PF00593">
    <property type="entry name" value="TonB_dep_Rec_b-barrel"/>
    <property type="match status" value="1"/>
</dbReference>
<reference evidence="8 9" key="1">
    <citation type="submission" date="2018-10" db="EMBL/GenBank/DDBJ databases">
        <title>Genomic Encyclopedia of Type Strains, Phase IV (KMG-IV): sequencing the most valuable type-strain genomes for metagenomic binning, comparative biology and taxonomic classification.</title>
        <authorList>
            <person name="Goeker M."/>
        </authorList>
    </citation>
    <scope>NUCLEOTIDE SEQUENCE [LARGE SCALE GENOMIC DNA]</scope>
    <source>
        <strain evidence="8 9">DSM 25080</strain>
    </source>
</reference>
<dbReference type="EMBL" id="REFJ01000001">
    <property type="protein sequence ID" value="RMA82303.1"/>
    <property type="molecule type" value="Genomic_DNA"/>
</dbReference>
<sequence length="888" mass="97291">MKPNLFTPSALASAIALALLSSPAVMAQTGFDPERPAPIEEVLVTGRQRDAAEQLIVERIEESHQVDILSAETISRAGDSDLAAALRRVPGLTLLGGKYVYVRGLGERYSSTQLNGAQVPSPDFSRNVLPLDIFPTDIIDSMVIQKSYSADLPAAFGGGNINIRTKGIPDDFVLNLELSSGFNSSSKDGFTNSNGGDSLGAAADSMAFPSAISQGLTDYRGDLSVSNIFATLRSSDISATRNDAVAINQSYAASLDRQFAIQHQSLDPDRNAKLALGNNFFLSDDLEIGFLALAGQENKWRNKHRMTKNWAQPNDIYTDTQRTVNEISLTGAFNVGLRYTNDHQLLFSSLFLRNTEDETRVAIGNDLNTILADGNREREWATRYEQRELFVNQVRGSHRFDDTLFFARLGAGWYYSDATATSDVPGEVSVLGLDSLTTGGELVSSAIRSSSSVASFNWTRLDDEVESYGWEFEAGDELGDSEWTISGGYDYWLKVRHFEYLPTNISTAGVQNAADLRDSGDVLTLPDRIFDDASLLDVTSGLGFRTGGIGSESYVAFLESHAGWGSLDVQLSEAWRLNAGVRWEEYTQFSLPYDSLNYSDDPVGLSEQEIVDSFSVSDDWYPSLALTYSNGDFLGAETFQVRTSVSQTVVRPDLREVSDATYIDTVTEFRVVGNPLLEPSDLTNADLRFEWFFENGDSLTSTLFYKDISAPIEAIQRPGSDDNLVIGFVNADSAEVYGVEFEMLKDLSQLSSGLFVSGNLTLSDSEIQISQSDIGLTNNTRRMNGHSEWVANAALGYDSDGGLVSANMVYNIAGERLVFAGRAGAPDAYEQPFNSLDLNVDVFPLEALRVRFKVQNLLDEKVTFAQGDTTIVEQTVGSSYSLGLRYEF</sequence>
<organism evidence="8 9">
    <name type="scientific">Umboniibacter marinipuniceus</name>
    <dbReference type="NCBI Taxonomy" id="569599"/>
    <lineage>
        <taxon>Bacteria</taxon>
        <taxon>Pseudomonadati</taxon>
        <taxon>Pseudomonadota</taxon>
        <taxon>Gammaproteobacteria</taxon>
        <taxon>Cellvibrionales</taxon>
        <taxon>Cellvibrionaceae</taxon>
        <taxon>Umboniibacter</taxon>
    </lineage>
</organism>
<evidence type="ECO:0000256" key="4">
    <source>
        <dbReference type="RuleBase" id="RU003357"/>
    </source>
</evidence>
<dbReference type="PANTHER" id="PTHR40980">
    <property type="entry name" value="PLUG DOMAIN-CONTAINING PROTEIN"/>
    <property type="match status" value="1"/>
</dbReference>
<comment type="subcellular location">
    <subcellularLocation>
        <location evidence="1 4">Cell outer membrane</location>
    </subcellularLocation>
</comment>
<comment type="caution">
    <text evidence="8">The sequence shown here is derived from an EMBL/GenBank/DDBJ whole genome shotgun (WGS) entry which is preliminary data.</text>
</comment>
<proteinExistence type="inferred from homology"/>
<dbReference type="AlphaFoldDB" id="A0A3M0AAW5"/>
<keyword evidence="4" id="KW-0798">TonB box</keyword>
<dbReference type="InterPro" id="IPR000531">
    <property type="entry name" value="Beta-barrel_TonB"/>
</dbReference>
<evidence type="ECO:0000256" key="1">
    <source>
        <dbReference type="ARBA" id="ARBA00004442"/>
    </source>
</evidence>
<dbReference type="Gene3D" id="2.170.130.10">
    <property type="entry name" value="TonB-dependent receptor, plug domain"/>
    <property type="match status" value="1"/>
</dbReference>
<dbReference type="RefSeq" id="WP_170150732.1">
    <property type="nucleotide sequence ID" value="NZ_REFJ01000001.1"/>
</dbReference>
<name>A0A3M0AAW5_9GAMM</name>
<evidence type="ECO:0000313" key="8">
    <source>
        <dbReference type="EMBL" id="RMA82303.1"/>
    </source>
</evidence>
<dbReference type="InterPro" id="IPR037066">
    <property type="entry name" value="Plug_dom_sf"/>
</dbReference>
<feature type="chain" id="PRO_5017928303" evidence="5">
    <location>
        <begin position="28"/>
        <end position="888"/>
    </location>
</feature>
<dbReference type="SUPFAM" id="SSF56935">
    <property type="entry name" value="Porins"/>
    <property type="match status" value="1"/>
</dbReference>
<evidence type="ECO:0000256" key="2">
    <source>
        <dbReference type="ARBA" id="ARBA00023136"/>
    </source>
</evidence>
<evidence type="ECO:0000259" key="6">
    <source>
        <dbReference type="Pfam" id="PF00593"/>
    </source>
</evidence>
<dbReference type="GO" id="GO:0009279">
    <property type="term" value="C:cell outer membrane"/>
    <property type="evidence" value="ECO:0007669"/>
    <property type="project" value="UniProtKB-SubCell"/>
</dbReference>
<feature type="domain" description="TonB-dependent receptor-like beta-barrel" evidence="6">
    <location>
        <begin position="370"/>
        <end position="857"/>
    </location>
</feature>
<dbReference type="Pfam" id="PF07715">
    <property type="entry name" value="Plug"/>
    <property type="match status" value="1"/>
</dbReference>
<dbReference type="Proteomes" id="UP000267187">
    <property type="component" value="Unassembled WGS sequence"/>
</dbReference>
<gene>
    <name evidence="8" type="ORF">DFR27_0251</name>
</gene>
<dbReference type="PANTHER" id="PTHR40980:SF5">
    <property type="entry name" value="TONB-DEPENDENT RECEPTOR"/>
    <property type="match status" value="1"/>
</dbReference>
<dbReference type="Gene3D" id="2.40.170.20">
    <property type="entry name" value="TonB-dependent receptor, beta-barrel domain"/>
    <property type="match status" value="1"/>
</dbReference>
<keyword evidence="9" id="KW-1185">Reference proteome</keyword>
<evidence type="ECO:0000259" key="7">
    <source>
        <dbReference type="Pfam" id="PF07715"/>
    </source>
</evidence>
<accession>A0A3M0AAW5</accession>
<evidence type="ECO:0000256" key="5">
    <source>
        <dbReference type="SAM" id="SignalP"/>
    </source>
</evidence>
<keyword evidence="3" id="KW-0998">Cell outer membrane</keyword>
<feature type="signal peptide" evidence="5">
    <location>
        <begin position="1"/>
        <end position="27"/>
    </location>
</feature>
<protein>
    <submittedName>
        <fullName evidence="8">TonB-dependent receptor</fullName>
    </submittedName>
</protein>
<evidence type="ECO:0000313" key="9">
    <source>
        <dbReference type="Proteomes" id="UP000267187"/>
    </source>
</evidence>
<evidence type="ECO:0000256" key="3">
    <source>
        <dbReference type="ARBA" id="ARBA00023237"/>
    </source>
</evidence>
<comment type="similarity">
    <text evidence="4">Belongs to the TonB-dependent receptor family.</text>
</comment>
<dbReference type="InterPro" id="IPR036942">
    <property type="entry name" value="Beta-barrel_TonB_sf"/>
</dbReference>
<feature type="domain" description="TonB-dependent receptor plug" evidence="7">
    <location>
        <begin position="63"/>
        <end position="152"/>
    </location>
</feature>